<protein>
    <submittedName>
        <fullName evidence="2">Uncharacterized protein</fullName>
    </submittedName>
</protein>
<feature type="region of interest" description="Disordered" evidence="1">
    <location>
        <begin position="219"/>
        <end position="311"/>
    </location>
</feature>
<gene>
    <name evidence="2" type="ORF">HCEG_02721</name>
</gene>
<accession>F0UDC2</accession>
<evidence type="ECO:0000256" key="1">
    <source>
        <dbReference type="SAM" id="MobiDB-lite"/>
    </source>
</evidence>
<dbReference type="HOGENOM" id="CLU_047418_0_0_1"/>
<evidence type="ECO:0000313" key="3">
    <source>
        <dbReference type="Proteomes" id="UP000008142"/>
    </source>
</evidence>
<name>F0UDC2_AJEC8</name>
<reference evidence="3" key="1">
    <citation type="submission" date="2008-07" db="EMBL/GenBank/DDBJ databases">
        <title>Annotation of Ajellomyces capsulatus strain H88.</title>
        <authorList>
            <person name="Champion M."/>
            <person name="Cuomo C."/>
            <person name="Ma L.-J."/>
            <person name="Henn M.R."/>
            <person name="Sil A."/>
            <person name="Goldman B."/>
            <person name="Young S.K."/>
            <person name="Kodira C.D."/>
            <person name="Zeng Q."/>
            <person name="Koehrsen M."/>
            <person name="Alvarado L."/>
            <person name="Berlin A."/>
            <person name="Borenstein D."/>
            <person name="Chen Z."/>
            <person name="Engels R."/>
            <person name="Freedman E."/>
            <person name="Gellesch M."/>
            <person name="Goldberg J."/>
            <person name="Griggs A."/>
            <person name="Gujja S."/>
            <person name="Heiman D."/>
            <person name="Hepburn T."/>
            <person name="Howarth C."/>
            <person name="Jen D."/>
            <person name="Larson L."/>
            <person name="Lewis B."/>
            <person name="Mehta T."/>
            <person name="Park D."/>
            <person name="Pearson M."/>
            <person name="Roberts A."/>
            <person name="Saif S."/>
            <person name="Shea T."/>
            <person name="Shenoy N."/>
            <person name="Sisk P."/>
            <person name="Stolte C."/>
            <person name="Sykes S."/>
            <person name="Walk T."/>
            <person name="White J."/>
            <person name="Yandava C."/>
            <person name="Klein B."/>
            <person name="McEwen J.G."/>
            <person name="Puccia R."/>
            <person name="Goldman G.H."/>
            <person name="Felipe M.S."/>
            <person name="Nino-Vega G."/>
            <person name="San-Blas G."/>
            <person name="Taylor J."/>
            <person name="Mendoza L."/>
            <person name="Galagan J."/>
            <person name="Nusbaum C."/>
            <person name="Birren B."/>
        </authorList>
    </citation>
    <scope>NUCLEOTIDE SEQUENCE [LARGE SCALE GENOMIC DNA]</scope>
    <source>
        <strain evidence="3">H88</strain>
    </source>
</reference>
<evidence type="ECO:0000313" key="2">
    <source>
        <dbReference type="EMBL" id="EGC43506.1"/>
    </source>
</evidence>
<feature type="compositionally biased region" description="Basic and acidic residues" evidence="1">
    <location>
        <begin position="182"/>
        <end position="196"/>
    </location>
</feature>
<organism evidence="3">
    <name type="scientific">Ajellomyces capsulatus (strain H88)</name>
    <name type="common">Darling's disease fungus</name>
    <name type="synonym">Histoplasma capsulatum</name>
    <dbReference type="NCBI Taxonomy" id="544711"/>
    <lineage>
        <taxon>Eukaryota</taxon>
        <taxon>Fungi</taxon>
        <taxon>Dikarya</taxon>
        <taxon>Ascomycota</taxon>
        <taxon>Pezizomycotina</taxon>
        <taxon>Eurotiomycetes</taxon>
        <taxon>Eurotiomycetidae</taxon>
        <taxon>Onygenales</taxon>
        <taxon>Ajellomycetaceae</taxon>
        <taxon>Histoplasma</taxon>
    </lineage>
</organism>
<feature type="compositionally biased region" description="Basic and acidic residues" evidence="1">
    <location>
        <begin position="432"/>
        <end position="441"/>
    </location>
</feature>
<dbReference type="AlphaFoldDB" id="F0UDC2"/>
<dbReference type="OrthoDB" id="4186927at2759"/>
<feature type="region of interest" description="Disordered" evidence="1">
    <location>
        <begin position="182"/>
        <end position="203"/>
    </location>
</feature>
<sequence>MWLTIGHREKATDGTPQVGMCTEAEAGSLGRLETIRSKQTLLILKYKIKAEKFICHAPSAEGWGRTFGVTNWVGKGKNHREIPFLANMQSKRLQTTTPMLFSSKDYPRSIYNRYEAVGNPERKEDNSRIRFSWDLETGKWMDKSTWLKMKRHSGSCQVTVDVKAKGNDEVTNCHTMTDVEKRERNGRQVQLTKKDSSAVGTDSDYVKQSHKVIVFDLEEGTVDQSSNEEQRGENGDAPVASSDIQRQRKGVDLGAKSVPKQERIVAPTRSPTRRKSSPEASTMLPSELVSRIDPTLNPEAMADTIPENRTKESQEPIFAEGLAPGANISLESTPKVTESRLDGGSGTSIGAIHDIIDTEQNERESEKTLSSRAARQDHPIALTLETDIDPERWVKVPRLLEEKGENLNDPAETALAATGGKRTAQGGCPATRPKEKWERPPAKGKSRKLKTFLEIRWQFLEC</sequence>
<dbReference type="Proteomes" id="UP000008142">
    <property type="component" value="Unassembled WGS sequence"/>
</dbReference>
<proteinExistence type="predicted"/>
<feature type="region of interest" description="Disordered" evidence="1">
    <location>
        <begin position="415"/>
        <end position="445"/>
    </location>
</feature>
<dbReference type="EMBL" id="DS990637">
    <property type="protein sequence ID" value="EGC43506.1"/>
    <property type="molecule type" value="Genomic_DNA"/>
</dbReference>
<dbReference type="OMA" id="EKFICHA"/>